<evidence type="ECO:0000256" key="1">
    <source>
        <dbReference type="ARBA" id="ARBA00010597"/>
    </source>
</evidence>
<keyword evidence="5" id="KW-1185">Reference proteome</keyword>
<dbReference type="PRINTS" id="PR02065">
    <property type="entry name" value="PROTEINDPCD"/>
</dbReference>
<feature type="compositionally biased region" description="Basic and acidic residues" evidence="3">
    <location>
        <begin position="177"/>
        <end position="200"/>
    </location>
</feature>
<reference evidence="4 5" key="1">
    <citation type="submission" date="2020-08" db="EMBL/GenBank/DDBJ databases">
        <authorList>
            <person name="Newling K."/>
            <person name="Davey J."/>
            <person name="Forrester S."/>
        </authorList>
    </citation>
    <scope>NUCLEOTIDE SEQUENCE [LARGE SCALE GENOMIC DNA]</scope>
    <source>
        <strain evidence="5">Crithidia deanei Carvalho (ATCC PRA-265)</strain>
    </source>
</reference>
<evidence type="ECO:0000313" key="5">
    <source>
        <dbReference type="Proteomes" id="UP000515908"/>
    </source>
</evidence>
<feature type="region of interest" description="Disordered" evidence="3">
    <location>
        <begin position="176"/>
        <end position="200"/>
    </location>
</feature>
<dbReference type="InterPro" id="IPR026224">
    <property type="entry name" value="DPCD"/>
</dbReference>
<dbReference type="OrthoDB" id="10256139at2759"/>
<dbReference type="EMBL" id="LR877156">
    <property type="protein sequence ID" value="CAD2218811.1"/>
    <property type="molecule type" value="Genomic_DNA"/>
</dbReference>
<dbReference type="PANTHER" id="PTHR31921:SF1">
    <property type="entry name" value="PROTEIN DPCD"/>
    <property type="match status" value="1"/>
</dbReference>
<gene>
    <name evidence="4" type="ORF">ADEAN_000630400</name>
</gene>
<evidence type="ECO:0000256" key="3">
    <source>
        <dbReference type="SAM" id="MobiDB-lite"/>
    </source>
</evidence>
<dbReference type="PANTHER" id="PTHR31921">
    <property type="entry name" value="PROTEIN DPCD"/>
    <property type="match status" value="1"/>
</dbReference>
<sequence length="200" mass="23011">MSTLAEPKSSVIVNGRKRITSNFTDGSEMIEEYDVITDELLLRKRRQKSEIGSVSDWIVEVGVEARSRNLEKELLVETSGSPELIRQDTKEAHVFRIRNLPYAKEVYSVTVEKKSPEDIGEIVVRTSNKKYFKRIDIPDMVRVNVPLDQSQLSFDVKHNTLIIQYKKHLAVLAAENQAKKERSSLPSKRLENERDQCPQQ</sequence>
<protein>
    <recommendedName>
        <fullName evidence="2">Protein DPCD</fullName>
    </recommendedName>
</protein>
<accession>S9WMC7</accession>
<evidence type="ECO:0000256" key="2">
    <source>
        <dbReference type="ARBA" id="ARBA00020330"/>
    </source>
</evidence>
<evidence type="ECO:0000313" key="4">
    <source>
        <dbReference type="EMBL" id="CAD2218811.1"/>
    </source>
</evidence>
<comment type="similarity">
    <text evidence="1">Belongs to the DPCD family.</text>
</comment>
<name>S9WMC7_9TRYP</name>
<dbReference type="Proteomes" id="UP000515908">
    <property type="component" value="Chromosome 12"/>
</dbReference>
<dbReference type="Pfam" id="PF14913">
    <property type="entry name" value="DPCD"/>
    <property type="match status" value="1"/>
</dbReference>
<organism evidence="4 5">
    <name type="scientific">Angomonas deanei</name>
    <dbReference type="NCBI Taxonomy" id="59799"/>
    <lineage>
        <taxon>Eukaryota</taxon>
        <taxon>Discoba</taxon>
        <taxon>Euglenozoa</taxon>
        <taxon>Kinetoplastea</taxon>
        <taxon>Metakinetoplastina</taxon>
        <taxon>Trypanosomatida</taxon>
        <taxon>Trypanosomatidae</taxon>
        <taxon>Strigomonadinae</taxon>
        <taxon>Angomonas</taxon>
    </lineage>
</organism>
<dbReference type="VEuPathDB" id="TriTrypDB:ADEAN_000630400"/>
<proteinExistence type="inferred from homology"/>
<dbReference type="AlphaFoldDB" id="S9WMC7"/>